<keyword evidence="9" id="KW-1185">Reference proteome</keyword>
<dbReference type="EMBL" id="BEXJ01000002">
    <property type="protein sequence ID" value="GBA96817.1"/>
    <property type="molecule type" value="Genomic_DNA"/>
</dbReference>
<keyword evidence="6" id="KW-0328">Glycosyltransferase</keyword>
<dbReference type="PANTHER" id="PTHR48090:SF8">
    <property type="entry name" value="GLYCOSYLTRANSFERASE CSBB-RELATED"/>
    <property type="match status" value="1"/>
</dbReference>
<feature type="transmembrane region" description="Helical" evidence="1">
    <location>
        <begin position="263"/>
        <end position="287"/>
    </location>
</feature>
<dbReference type="CDD" id="cd04187">
    <property type="entry name" value="DPM1_like_bac"/>
    <property type="match status" value="1"/>
</dbReference>
<dbReference type="SUPFAM" id="SSF53448">
    <property type="entry name" value="Nucleotide-diphospho-sugar transferases"/>
    <property type="match status" value="1"/>
</dbReference>
<gene>
    <name evidence="6" type="primary">yfdH</name>
    <name evidence="5" type="ORF">CYJ86_05930</name>
    <name evidence="4" type="ORF">F8244_06730</name>
    <name evidence="6" type="ORF">FIPPAONL_00616</name>
    <name evidence="3" type="ORF">LJCM1025_12160</name>
</gene>
<evidence type="ECO:0000313" key="6">
    <source>
        <dbReference type="EMBL" id="TQW15674.1"/>
    </source>
</evidence>
<organism evidence="4 10">
    <name type="scientific">Lactobacillus gasseri</name>
    <dbReference type="NCBI Taxonomy" id="1596"/>
    <lineage>
        <taxon>Bacteria</taxon>
        <taxon>Bacillati</taxon>
        <taxon>Bacillota</taxon>
        <taxon>Bacilli</taxon>
        <taxon>Lactobacillales</taxon>
        <taxon>Lactobacillaceae</taxon>
        <taxon>Lactobacillus</taxon>
    </lineage>
</organism>
<comment type="caution">
    <text evidence="4">The sequence shown here is derived from an EMBL/GenBank/DDBJ whole genome shotgun (WGS) entry which is preliminary data.</text>
</comment>
<dbReference type="STRING" id="324831.LGAS_0170"/>
<dbReference type="EMBL" id="SRMD01000065">
    <property type="protein sequence ID" value="TQW15674.1"/>
    <property type="molecule type" value="Genomic_DNA"/>
</dbReference>
<protein>
    <submittedName>
        <fullName evidence="3 6">Bactoprenol glucosyl transferase</fullName>
        <ecNumber evidence="6">2.4.1.-</ecNumber>
    </submittedName>
    <submittedName>
        <fullName evidence="4 5">Glycosyltransferase</fullName>
    </submittedName>
</protein>
<keyword evidence="1" id="KW-0812">Transmembrane</keyword>
<dbReference type="GeneID" id="48924186"/>
<dbReference type="EMBL" id="WBOA01000002">
    <property type="protein sequence ID" value="KAB1950649.1"/>
    <property type="molecule type" value="Genomic_DNA"/>
</dbReference>
<proteinExistence type="predicted"/>
<evidence type="ECO:0000256" key="1">
    <source>
        <dbReference type="SAM" id="Phobius"/>
    </source>
</evidence>
<feature type="domain" description="Glycosyltransferase 2-like" evidence="2">
    <location>
        <begin position="5"/>
        <end position="167"/>
    </location>
</feature>
<evidence type="ECO:0000313" key="7">
    <source>
        <dbReference type="Proteomes" id="UP000234740"/>
    </source>
</evidence>
<evidence type="ECO:0000313" key="10">
    <source>
        <dbReference type="Proteomes" id="UP000460112"/>
    </source>
</evidence>
<dbReference type="Pfam" id="PF00535">
    <property type="entry name" value="Glycos_transf_2"/>
    <property type="match status" value="1"/>
</dbReference>
<dbReference type="AlphaFoldDB" id="A0A133P413"/>
<reference evidence="5 7" key="1">
    <citation type="submission" date="2017-12" db="EMBL/GenBank/DDBJ databases">
        <title>Phylogenetic diversity of female urinary microbiome.</title>
        <authorList>
            <person name="Thomas-White K."/>
            <person name="Wolfe A.J."/>
        </authorList>
    </citation>
    <scope>NUCLEOTIDE SEQUENCE [LARGE SCALE GENOMIC DNA]</scope>
    <source>
        <strain evidence="5 7">UMB0099</strain>
    </source>
</reference>
<accession>A0A133P413</accession>
<dbReference type="InterPro" id="IPR050256">
    <property type="entry name" value="Glycosyltransferase_2"/>
</dbReference>
<dbReference type="Proteomes" id="UP000316012">
    <property type="component" value="Unassembled WGS sequence"/>
</dbReference>
<dbReference type="Gene3D" id="3.90.550.10">
    <property type="entry name" value="Spore Coat Polysaccharide Biosynthesis Protein SpsA, Chain A"/>
    <property type="match status" value="1"/>
</dbReference>
<reference evidence="4 10" key="4">
    <citation type="submission" date="2019-09" db="EMBL/GenBank/DDBJ databases">
        <title>Investigation of probiotic properties of different lactic acid bacteria.</title>
        <authorList>
            <person name="Jaomanjaka F."/>
            <person name="Blanc P."/>
        </authorList>
    </citation>
    <scope>NUCLEOTIDE SEQUENCE [LARGE SCALE GENOMIC DNA]</scope>
    <source>
        <strain evidence="4 10">BIO6369</strain>
    </source>
</reference>
<dbReference type="InterPro" id="IPR029044">
    <property type="entry name" value="Nucleotide-diphossugar_trans"/>
</dbReference>
<dbReference type="PANTHER" id="PTHR48090">
    <property type="entry name" value="UNDECAPRENYL-PHOSPHATE 4-DEOXY-4-FORMAMIDO-L-ARABINOSE TRANSFERASE-RELATED"/>
    <property type="match status" value="1"/>
</dbReference>
<sequence>MKKLSIIVPCYNEEESVPLFYPAVNKVMDTIPDLEPEYWFINDGSKDNTLKEIKELRKKDPEHVHFVSFSRNFGKESALYAGLQAATGDYVVVMDVDLQDPPKFLPQMYDLIKTGEYDCIGTRRVDRTGEAKFKSFLSDMFYKVVNKISDTEIVPGARDYRMMTRQMVNAVLDMPEYNRFSKGIFSWVGFKTKYLDYHNVERVAGESDWNTWKLFKYAMDGIADFSQAPLNLAVWIGTGSFVLSIIGLIIVIIRRALYPGSSIFGWASMVCIILLLGGLQLLCIGILGKYIGRVYIQVKNRPIYIIKEKK</sequence>
<dbReference type="Proteomes" id="UP000234740">
    <property type="component" value="Unassembled WGS sequence"/>
</dbReference>
<keyword evidence="1" id="KW-1133">Transmembrane helix</keyword>
<evidence type="ECO:0000313" key="4">
    <source>
        <dbReference type="EMBL" id="KAB1950649.1"/>
    </source>
</evidence>
<evidence type="ECO:0000313" key="9">
    <source>
        <dbReference type="Proteomes" id="UP000316012"/>
    </source>
</evidence>
<dbReference type="InterPro" id="IPR001173">
    <property type="entry name" value="Glyco_trans_2-like"/>
</dbReference>
<dbReference type="Proteomes" id="UP000250668">
    <property type="component" value="Unassembled WGS sequence"/>
</dbReference>
<keyword evidence="4" id="KW-0808">Transferase</keyword>
<reference evidence="3 8" key="2">
    <citation type="journal article" date="2018" name="Int. J. Syst. Evol. Microbiol.">
        <title>Lactobacillus paragasseri sp. nov., a sister taxon of Lactobacillus gasseri, based on whole-genome sequence analyses.</title>
        <authorList>
            <person name="Tanizawa Y."/>
            <person name="Tada I."/>
            <person name="Kobayashi H."/>
            <person name="Endo A."/>
            <person name="Maeno S."/>
            <person name="Toyoda A."/>
            <person name="Arita M."/>
            <person name="Nakamura Y."/>
            <person name="Sakamoto M."/>
            <person name="Ohkuma M."/>
            <person name="Tohno M."/>
        </authorList>
    </citation>
    <scope>NUCLEOTIDE SEQUENCE [LARGE SCALE GENOMIC DNA]</scope>
    <source>
        <strain evidence="3 8">JCM 1025</strain>
    </source>
</reference>
<reference evidence="6 9" key="3">
    <citation type="submission" date="2019-04" db="EMBL/GenBank/DDBJ databases">
        <title>Lactobacillus gasseri 7171 assembly.</title>
        <authorList>
            <person name="Joris B.R."/>
            <person name="Giguere D."/>
        </authorList>
    </citation>
    <scope>NUCLEOTIDE SEQUENCE [LARGE SCALE GENOMIC DNA]</scope>
    <source>
        <strain evidence="6 9">7171</strain>
    </source>
</reference>
<dbReference type="EC" id="2.4.1.-" evidence="6"/>
<evidence type="ECO:0000313" key="3">
    <source>
        <dbReference type="EMBL" id="GBA96817.1"/>
    </source>
</evidence>
<dbReference type="OrthoDB" id="9807778at2"/>
<keyword evidence="1" id="KW-0472">Membrane</keyword>
<dbReference type="eggNOG" id="COG1216">
    <property type="taxonomic scope" value="Bacteria"/>
</dbReference>
<dbReference type="GO" id="GO:0005886">
    <property type="term" value="C:plasma membrane"/>
    <property type="evidence" value="ECO:0007669"/>
    <property type="project" value="TreeGrafter"/>
</dbReference>
<evidence type="ECO:0000259" key="2">
    <source>
        <dbReference type="Pfam" id="PF00535"/>
    </source>
</evidence>
<evidence type="ECO:0000313" key="5">
    <source>
        <dbReference type="EMBL" id="PKZ90647.1"/>
    </source>
</evidence>
<dbReference type="GO" id="GO:0016757">
    <property type="term" value="F:glycosyltransferase activity"/>
    <property type="evidence" value="ECO:0007669"/>
    <property type="project" value="UniProtKB-KW"/>
</dbReference>
<dbReference type="OMA" id="KFLTRPM"/>
<dbReference type="Proteomes" id="UP000460112">
    <property type="component" value="Unassembled WGS sequence"/>
</dbReference>
<name>A0A133P413_LACGS</name>
<dbReference type="RefSeq" id="WP_003647925.1">
    <property type="nucleotide sequence ID" value="NZ_BEXJ01000002.1"/>
</dbReference>
<dbReference type="EMBL" id="PKKC01000002">
    <property type="protein sequence ID" value="PKZ90647.1"/>
    <property type="molecule type" value="Genomic_DNA"/>
</dbReference>
<feature type="transmembrane region" description="Helical" evidence="1">
    <location>
        <begin position="232"/>
        <end position="257"/>
    </location>
</feature>
<evidence type="ECO:0000313" key="8">
    <source>
        <dbReference type="Proteomes" id="UP000250668"/>
    </source>
</evidence>